<dbReference type="Pfam" id="PF03886">
    <property type="entry name" value="ABC_trans_aux"/>
    <property type="match status" value="1"/>
</dbReference>
<dbReference type="Gene3D" id="3.40.50.10610">
    <property type="entry name" value="ABC-type transport auxiliary lipoprotein component"/>
    <property type="match status" value="1"/>
</dbReference>
<dbReference type="RefSeq" id="WP_208980038.1">
    <property type="nucleotide sequence ID" value="NZ_FRBW01000002.1"/>
</dbReference>
<evidence type="ECO:0000256" key="1">
    <source>
        <dbReference type="SAM" id="MobiDB-lite"/>
    </source>
</evidence>
<keyword evidence="4" id="KW-1185">Reference proteome</keyword>
<dbReference type="Proteomes" id="UP000186002">
    <property type="component" value="Unassembled WGS sequence"/>
</dbReference>
<dbReference type="InterPro" id="IPR006311">
    <property type="entry name" value="TAT_signal"/>
</dbReference>
<organism evidence="3 4">
    <name type="scientific">Roseibium suaedae</name>
    <dbReference type="NCBI Taxonomy" id="735517"/>
    <lineage>
        <taxon>Bacteria</taxon>
        <taxon>Pseudomonadati</taxon>
        <taxon>Pseudomonadota</taxon>
        <taxon>Alphaproteobacteria</taxon>
        <taxon>Hyphomicrobiales</taxon>
        <taxon>Stappiaceae</taxon>
        <taxon>Roseibium</taxon>
    </lineage>
</organism>
<reference evidence="3 4" key="1">
    <citation type="submission" date="2016-11" db="EMBL/GenBank/DDBJ databases">
        <authorList>
            <person name="Jaros S."/>
            <person name="Januszkiewicz K."/>
            <person name="Wedrychowicz H."/>
        </authorList>
    </citation>
    <scope>NUCLEOTIDE SEQUENCE [LARGE SCALE GENOMIC DNA]</scope>
    <source>
        <strain evidence="3 4">DSM 22153</strain>
    </source>
</reference>
<name>A0A1M7GL17_9HYPH</name>
<dbReference type="SUPFAM" id="SSF159594">
    <property type="entry name" value="XCC0632-like"/>
    <property type="match status" value="1"/>
</dbReference>
<dbReference type="InterPro" id="IPR005586">
    <property type="entry name" value="ABC_trans_aux"/>
</dbReference>
<protein>
    <submittedName>
        <fullName evidence="3">Cholesterol transport system auxiliary component</fullName>
    </submittedName>
</protein>
<dbReference type="PROSITE" id="PS51318">
    <property type="entry name" value="TAT"/>
    <property type="match status" value="1"/>
</dbReference>
<feature type="region of interest" description="Disordered" evidence="1">
    <location>
        <begin position="1"/>
        <end position="23"/>
    </location>
</feature>
<gene>
    <name evidence="3" type="ORF">SAMN05444272_1956</name>
</gene>
<sequence>MSLQRDRGGNMRKSARGQSAQAGQGAACNRRQLLAFGAAAGSLLLAGCASSGPTALYGLSAPETGVGQSGLRRGGKQVLVPRPRALKALDSNYIAVVDRAEAYSYFPSVAWADALPDVVQARIVQTLENTGRLGGVGFPGDGLLIDYQLQTELRSFEIRIDGPRRALVELSAKLVNDRNGRAISTQSFRAETLVSGEGTDKAVAALDASASKVMTDLANWVLGRV</sequence>
<evidence type="ECO:0000313" key="4">
    <source>
        <dbReference type="Proteomes" id="UP000186002"/>
    </source>
</evidence>
<dbReference type="STRING" id="735517.SAMN05444272_1956"/>
<dbReference type="AlphaFoldDB" id="A0A1M7GL17"/>
<dbReference type="EMBL" id="FRBW01000002">
    <property type="protein sequence ID" value="SHM16950.1"/>
    <property type="molecule type" value="Genomic_DNA"/>
</dbReference>
<evidence type="ECO:0000259" key="2">
    <source>
        <dbReference type="Pfam" id="PF03886"/>
    </source>
</evidence>
<evidence type="ECO:0000313" key="3">
    <source>
        <dbReference type="EMBL" id="SHM16950.1"/>
    </source>
</evidence>
<accession>A0A1M7GL17</accession>
<feature type="domain" description="ABC-type transport auxiliary lipoprotein component" evidence="2">
    <location>
        <begin position="57"/>
        <end position="218"/>
    </location>
</feature>
<proteinExistence type="predicted"/>